<dbReference type="PANTHER" id="PTHR11200:SF286">
    <property type="entry name" value="5-PHOSPHATASE, PUTATIVE (AFU_ORTHOLOGUE AFUA_5G07600)-RELATED"/>
    <property type="match status" value="1"/>
</dbReference>
<dbReference type="PANTHER" id="PTHR11200">
    <property type="entry name" value="INOSITOL 5-PHOSPHATASE"/>
    <property type="match status" value="1"/>
</dbReference>
<evidence type="ECO:0000259" key="2">
    <source>
        <dbReference type="SMART" id="SM00128"/>
    </source>
</evidence>
<dbReference type="SMART" id="SM00128">
    <property type="entry name" value="IPPc"/>
    <property type="match status" value="1"/>
</dbReference>
<dbReference type="InterPro" id="IPR036691">
    <property type="entry name" value="Endo/exonu/phosph_ase_sf"/>
</dbReference>
<dbReference type="InterPro" id="IPR046985">
    <property type="entry name" value="IP5"/>
</dbReference>
<comment type="caution">
    <text evidence="3">The sequence shown here is derived from an EMBL/GenBank/DDBJ whole genome shotgun (WGS) entry which is preliminary data.</text>
</comment>
<keyword evidence="1" id="KW-1133">Transmembrane helix</keyword>
<gene>
    <name evidence="3" type="ORF">Q9L58_003629</name>
</gene>
<keyword evidence="4" id="KW-1185">Reference proteome</keyword>
<dbReference type="Gene3D" id="3.60.10.10">
    <property type="entry name" value="Endonuclease/exonuclease/phosphatase"/>
    <property type="match status" value="1"/>
</dbReference>
<keyword evidence="1" id="KW-0812">Transmembrane</keyword>
<evidence type="ECO:0000256" key="1">
    <source>
        <dbReference type="SAM" id="Phobius"/>
    </source>
</evidence>
<dbReference type="SUPFAM" id="SSF56219">
    <property type="entry name" value="DNase I-like"/>
    <property type="match status" value="1"/>
</dbReference>
<protein>
    <recommendedName>
        <fullName evidence="2">Inositol polyphosphate-related phosphatase domain-containing protein</fullName>
    </recommendedName>
</protein>
<dbReference type="Pfam" id="PF22669">
    <property type="entry name" value="Exo_endo_phos2"/>
    <property type="match status" value="1"/>
</dbReference>
<dbReference type="Proteomes" id="UP001447188">
    <property type="component" value="Unassembled WGS sequence"/>
</dbReference>
<dbReference type="InterPro" id="IPR000300">
    <property type="entry name" value="IPPc"/>
</dbReference>
<keyword evidence="1" id="KW-0472">Membrane</keyword>
<evidence type="ECO:0000313" key="4">
    <source>
        <dbReference type="Proteomes" id="UP001447188"/>
    </source>
</evidence>
<feature type="transmembrane region" description="Helical" evidence="1">
    <location>
        <begin position="389"/>
        <end position="416"/>
    </location>
</feature>
<name>A0ABR3GNC3_9PEZI</name>
<dbReference type="EMBL" id="JBBBZM010000035">
    <property type="protein sequence ID" value="KAL0637426.1"/>
    <property type="molecule type" value="Genomic_DNA"/>
</dbReference>
<organism evidence="3 4">
    <name type="scientific">Discina gigas</name>
    <dbReference type="NCBI Taxonomy" id="1032678"/>
    <lineage>
        <taxon>Eukaryota</taxon>
        <taxon>Fungi</taxon>
        <taxon>Dikarya</taxon>
        <taxon>Ascomycota</taxon>
        <taxon>Pezizomycotina</taxon>
        <taxon>Pezizomycetes</taxon>
        <taxon>Pezizales</taxon>
        <taxon>Discinaceae</taxon>
        <taxon>Discina</taxon>
    </lineage>
</organism>
<accession>A0ABR3GNC3</accession>
<feature type="domain" description="Inositol polyphosphate-related phosphatase" evidence="2">
    <location>
        <begin position="4"/>
        <end position="348"/>
    </location>
</feature>
<proteinExistence type="predicted"/>
<evidence type="ECO:0000313" key="3">
    <source>
        <dbReference type="EMBL" id="KAL0637426.1"/>
    </source>
</evidence>
<sequence length="426" mass="47272">MPRTTIPLYLVTFNCARLPHSTTTLSAHLLSGLPASSPGDPSQPELIVLSLQELAPLAASFLGGDHLTSYFTPFSTAVRLATRKAFDEDYALAAYRNIGLTGIMVFARHVGRVKFVEHGEVGTGVWEMGNKGGVGVRVGYEGVGGVVEMNFISMHLAAHEWNVESRNKDWESIVRGMVFEPSSPLDESSGKTGIYHPTSHLFVMGDLNYRTSDIRPQAFEYLVYPRVTDNPLSNTHFLNLLVQDQLTAQCTQGNTLQGLVEEKITFPPTYKLKPSRGKEREGKEESWNWSKTRWPSWTDRIFYLPLPPRAEVETKKITVHNYTSIPGIISSDHRPVVLYLSIPAQPIPPPSSSSTTGEDIRVNPPFAIDKDWKSRRASARRKEVVVGCLAWLVTTWAGLGVIMAFVVGGYGGLWVLRALVMRGYEV</sequence>
<reference evidence="3 4" key="1">
    <citation type="submission" date="2024-02" db="EMBL/GenBank/DDBJ databases">
        <title>Discinaceae phylogenomics.</title>
        <authorList>
            <person name="Dirks A.C."/>
            <person name="James T.Y."/>
        </authorList>
    </citation>
    <scope>NUCLEOTIDE SEQUENCE [LARGE SCALE GENOMIC DNA]</scope>
    <source>
        <strain evidence="3 4">ACD0624</strain>
    </source>
</reference>